<evidence type="ECO:0000313" key="2">
    <source>
        <dbReference type="EMBL" id="MBL6449757.1"/>
    </source>
</evidence>
<dbReference type="RefSeq" id="WP_202859300.1">
    <property type="nucleotide sequence ID" value="NZ_JAEUGD010000067.1"/>
</dbReference>
<name>A0A937G314_9BACT</name>
<reference evidence="2" key="1">
    <citation type="submission" date="2021-01" db="EMBL/GenBank/DDBJ databases">
        <title>Fulvivirga kasyanovii gen. nov., sp nov., a novel member of the phylum Bacteroidetes isolated from seawater in a mussel farm.</title>
        <authorList>
            <person name="Zhao L.-H."/>
            <person name="Wang Z.-J."/>
        </authorList>
    </citation>
    <scope>NUCLEOTIDE SEQUENCE</scope>
    <source>
        <strain evidence="2">29W222</strain>
    </source>
</reference>
<evidence type="ECO:0008006" key="4">
    <source>
        <dbReference type="Google" id="ProtNLM"/>
    </source>
</evidence>
<comment type="caution">
    <text evidence="2">The sequence shown here is derived from an EMBL/GenBank/DDBJ whole genome shotgun (WGS) entry which is preliminary data.</text>
</comment>
<evidence type="ECO:0000256" key="1">
    <source>
        <dbReference type="SAM" id="SignalP"/>
    </source>
</evidence>
<keyword evidence="1" id="KW-0732">Signal</keyword>
<dbReference type="EMBL" id="JAEUGD010000067">
    <property type="protein sequence ID" value="MBL6449757.1"/>
    <property type="molecule type" value="Genomic_DNA"/>
</dbReference>
<dbReference type="Gene3D" id="3.10.450.360">
    <property type="match status" value="1"/>
</dbReference>
<protein>
    <recommendedName>
        <fullName evidence="4">Beta-lactamase-inhibitor-like PepSY-like domain-containing protein</fullName>
    </recommendedName>
</protein>
<dbReference type="Proteomes" id="UP000614216">
    <property type="component" value="Unassembled WGS sequence"/>
</dbReference>
<proteinExistence type="predicted"/>
<keyword evidence="3" id="KW-1185">Reference proteome</keyword>
<dbReference type="AlphaFoldDB" id="A0A937G314"/>
<feature type="signal peptide" evidence="1">
    <location>
        <begin position="1"/>
        <end position="24"/>
    </location>
</feature>
<sequence>MMKMTKIFIAAFTLTFTALVSSYANTTQIKSDDEIVLKMDPKKTEIRPSELPSPVKDVILNSEFAKWNVAKVYKITYSENKEKVEYEVHFSNDKKEKQIKVYNKEGALIDG</sequence>
<evidence type="ECO:0000313" key="3">
    <source>
        <dbReference type="Proteomes" id="UP000614216"/>
    </source>
</evidence>
<accession>A0A937G314</accession>
<organism evidence="2 3">
    <name type="scientific">Fulvivirga marina</name>
    <dbReference type="NCBI Taxonomy" id="2494733"/>
    <lineage>
        <taxon>Bacteria</taxon>
        <taxon>Pseudomonadati</taxon>
        <taxon>Bacteroidota</taxon>
        <taxon>Cytophagia</taxon>
        <taxon>Cytophagales</taxon>
        <taxon>Fulvivirgaceae</taxon>
        <taxon>Fulvivirga</taxon>
    </lineage>
</organism>
<gene>
    <name evidence="2" type="ORF">JMN32_25830</name>
</gene>
<feature type="chain" id="PRO_5037049503" description="Beta-lactamase-inhibitor-like PepSY-like domain-containing protein" evidence="1">
    <location>
        <begin position="25"/>
        <end position="111"/>
    </location>
</feature>
<dbReference type="SUPFAM" id="SSF160574">
    <property type="entry name" value="BT0923-like"/>
    <property type="match status" value="1"/>
</dbReference>